<keyword evidence="1" id="KW-0812">Transmembrane</keyword>
<keyword evidence="1" id="KW-0472">Membrane</keyword>
<feature type="transmembrane region" description="Helical" evidence="1">
    <location>
        <begin position="5"/>
        <end position="21"/>
    </location>
</feature>
<protein>
    <submittedName>
        <fullName evidence="2">Uncharacterized protein</fullName>
    </submittedName>
</protein>
<feature type="transmembrane region" description="Helical" evidence="1">
    <location>
        <begin position="27"/>
        <end position="45"/>
    </location>
</feature>
<evidence type="ECO:0000256" key="1">
    <source>
        <dbReference type="SAM" id="Phobius"/>
    </source>
</evidence>
<name>A0A9E7C2C4_9ACTN</name>
<proteinExistence type="predicted"/>
<organism evidence="2 3">
    <name type="scientific">Capillimicrobium parvum</name>
    <dbReference type="NCBI Taxonomy" id="2884022"/>
    <lineage>
        <taxon>Bacteria</taxon>
        <taxon>Bacillati</taxon>
        <taxon>Actinomycetota</taxon>
        <taxon>Thermoleophilia</taxon>
        <taxon>Solirubrobacterales</taxon>
        <taxon>Capillimicrobiaceae</taxon>
        <taxon>Capillimicrobium</taxon>
    </lineage>
</organism>
<gene>
    <name evidence="2" type="ORF">DSM104329_03898</name>
</gene>
<evidence type="ECO:0000313" key="2">
    <source>
        <dbReference type="EMBL" id="UGS37482.1"/>
    </source>
</evidence>
<evidence type="ECO:0000313" key="3">
    <source>
        <dbReference type="Proteomes" id="UP001162834"/>
    </source>
</evidence>
<keyword evidence="3" id="KW-1185">Reference proteome</keyword>
<keyword evidence="1" id="KW-1133">Transmembrane helix</keyword>
<dbReference type="AlphaFoldDB" id="A0A9E7C2C4"/>
<accession>A0A9E7C2C4</accession>
<dbReference type="Proteomes" id="UP001162834">
    <property type="component" value="Chromosome"/>
</dbReference>
<reference evidence="2" key="1">
    <citation type="journal article" date="2022" name="Int. J. Syst. Evol. Microbiol.">
        <title>Pseudomonas aegrilactucae sp. nov. and Pseudomonas morbosilactucae sp. nov., pathogens causing bacterial rot of lettuce in Japan.</title>
        <authorList>
            <person name="Sawada H."/>
            <person name="Fujikawa T."/>
            <person name="Satou M."/>
        </authorList>
    </citation>
    <scope>NUCLEOTIDE SEQUENCE</scope>
    <source>
        <strain evidence="2">0166_1</strain>
    </source>
</reference>
<sequence>MFLTVAATFGLVIWIVLWSIGVKGFDAFMLTALVLFLAATVRIVLPSLPGNRTD</sequence>
<dbReference type="RefSeq" id="WP_259311537.1">
    <property type="nucleotide sequence ID" value="NZ_CP087164.1"/>
</dbReference>
<dbReference type="KEGG" id="sbae:DSM104329_03898"/>
<dbReference type="EMBL" id="CP087164">
    <property type="protein sequence ID" value="UGS37482.1"/>
    <property type="molecule type" value="Genomic_DNA"/>
</dbReference>